<evidence type="ECO:0000313" key="1">
    <source>
        <dbReference type="EMBL" id="GAA2491553.1"/>
    </source>
</evidence>
<protein>
    <recommendedName>
        <fullName evidence="3">MarR family transcriptional regulator</fullName>
    </recommendedName>
</protein>
<evidence type="ECO:0000313" key="2">
    <source>
        <dbReference type="Proteomes" id="UP001501777"/>
    </source>
</evidence>
<name>A0ABP5Z5B7_STRLO</name>
<dbReference type="InterPro" id="IPR036388">
    <property type="entry name" value="WH-like_DNA-bd_sf"/>
</dbReference>
<dbReference type="Gene3D" id="1.10.10.10">
    <property type="entry name" value="Winged helix-like DNA-binding domain superfamily/Winged helix DNA-binding domain"/>
    <property type="match status" value="1"/>
</dbReference>
<evidence type="ECO:0008006" key="3">
    <source>
        <dbReference type="Google" id="ProtNLM"/>
    </source>
</evidence>
<accession>A0ABP5Z5B7</accession>
<proteinExistence type="predicted"/>
<sequence length="154" mass="15744">MTTTAPTTTYSSAPPVDPRVIALAHYAGRAVLEQVLARHGATFQQQITLRPLAAEGPLEREELVGQVAGALKVGAAEVQGVIEELIAKGLVAAEALGVRATDAGRAFHAEVSAETAVISARIYAGIPAEDLAAAGRVLALVAERADAELAALTA</sequence>
<organism evidence="1 2">
    <name type="scientific">Streptomyces longisporus</name>
    <dbReference type="NCBI Taxonomy" id="1948"/>
    <lineage>
        <taxon>Bacteria</taxon>
        <taxon>Bacillati</taxon>
        <taxon>Actinomycetota</taxon>
        <taxon>Actinomycetes</taxon>
        <taxon>Kitasatosporales</taxon>
        <taxon>Streptomycetaceae</taxon>
        <taxon>Streptomyces</taxon>
    </lineage>
</organism>
<dbReference type="EMBL" id="BAAASG010000007">
    <property type="protein sequence ID" value="GAA2491553.1"/>
    <property type="molecule type" value="Genomic_DNA"/>
</dbReference>
<reference evidence="2" key="1">
    <citation type="journal article" date="2019" name="Int. J. Syst. Evol. Microbiol.">
        <title>The Global Catalogue of Microorganisms (GCM) 10K type strain sequencing project: providing services to taxonomists for standard genome sequencing and annotation.</title>
        <authorList>
            <consortium name="The Broad Institute Genomics Platform"/>
            <consortium name="The Broad Institute Genome Sequencing Center for Infectious Disease"/>
            <person name="Wu L."/>
            <person name="Ma J."/>
        </authorList>
    </citation>
    <scope>NUCLEOTIDE SEQUENCE [LARGE SCALE GENOMIC DNA]</scope>
    <source>
        <strain evidence="2">JCM 4395</strain>
    </source>
</reference>
<dbReference type="RefSeq" id="WP_344401068.1">
    <property type="nucleotide sequence ID" value="NZ_BAAASG010000007.1"/>
</dbReference>
<keyword evidence="2" id="KW-1185">Reference proteome</keyword>
<dbReference type="Proteomes" id="UP001501777">
    <property type="component" value="Unassembled WGS sequence"/>
</dbReference>
<comment type="caution">
    <text evidence="1">The sequence shown here is derived from an EMBL/GenBank/DDBJ whole genome shotgun (WGS) entry which is preliminary data.</text>
</comment>
<dbReference type="InterPro" id="IPR036390">
    <property type="entry name" value="WH_DNA-bd_sf"/>
</dbReference>
<gene>
    <name evidence="1" type="ORF">GCM10010276_33740</name>
</gene>
<dbReference type="SUPFAM" id="SSF46785">
    <property type="entry name" value="Winged helix' DNA-binding domain"/>
    <property type="match status" value="1"/>
</dbReference>